<dbReference type="RefSeq" id="WP_106513595.1">
    <property type="nucleotide sequence ID" value="NZ_PXYI01000004.1"/>
</dbReference>
<dbReference type="InterPro" id="IPR011006">
    <property type="entry name" value="CheY-like_superfamily"/>
</dbReference>
<dbReference type="AlphaFoldDB" id="A0A2P7QP08"/>
<dbReference type="GO" id="GO:0000160">
    <property type="term" value="P:phosphorelay signal transduction system"/>
    <property type="evidence" value="ECO:0007669"/>
    <property type="project" value="InterPro"/>
</dbReference>
<keyword evidence="5" id="KW-1185">Reference proteome</keyword>
<dbReference type="PROSITE" id="PS50110">
    <property type="entry name" value="RESPONSE_REGULATORY"/>
    <property type="match status" value="1"/>
</dbReference>
<evidence type="ECO:0000259" key="3">
    <source>
        <dbReference type="PROSITE" id="PS50110"/>
    </source>
</evidence>
<reference evidence="4 5" key="1">
    <citation type="submission" date="2018-03" db="EMBL/GenBank/DDBJ databases">
        <title>The draft genome of Sphingosinicella sp. GL-C-18.</title>
        <authorList>
            <person name="Liu L."/>
            <person name="Li L."/>
            <person name="Liang L."/>
            <person name="Zhang X."/>
            <person name="Wang T."/>
        </authorList>
    </citation>
    <scope>NUCLEOTIDE SEQUENCE [LARGE SCALE GENOMIC DNA]</scope>
    <source>
        <strain evidence="4 5">GL-C-18</strain>
    </source>
</reference>
<keyword evidence="1 2" id="KW-0597">Phosphoprotein</keyword>
<evidence type="ECO:0000313" key="5">
    <source>
        <dbReference type="Proteomes" id="UP000241167"/>
    </source>
</evidence>
<dbReference type="Pfam" id="PF00072">
    <property type="entry name" value="Response_reg"/>
    <property type="match status" value="1"/>
</dbReference>
<accession>A0A2P7QP08</accession>
<dbReference type="EMBL" id="PXYI01000004">
    <property type="protein sequence ID" value="PSJ39699.1"/>
    <property type="molecule type" value="Genomic_DNA"/>
</dbReference>
<evidence type="ECO:0000313" key="4">
    <source>
        <dbReference type="EMBL" id="PSJ39699.1"/>
    </source>
</evidence>
<proteinExistence type="predicted"/>
<dbReference type="PANTHER" id="PTHR44591">
    <property type="entry name" value="STRESS RESPONSE REGULATOR PROTEIN 1"/>
    <property type="match status" value="1"/>
</dbReference>
<sequence length="145" mass="15656">MLFGKRERAIRRILIVEDEPLIAFDNEYLLTDAGYEVIGTVDSLAEAVRVLSEEQVDLVLSDITLRGDGDGMDVARAAAAKNVPVLFVTGNCPIEAHSLGIGCLAKPYTDKILKNALAALDQRLQGIEVKRVPAGLSFYQGLSSP</sequence>
<dbReference type="SMART" id="SM00448">
    <property type="entry name" value="REC"/>
    <property type="match status" value="1"/>
</dbReference>
<dbReference type="OrthoDB" id="7471842at2"/>
<feature type="modified residue" description="4-aspartylphosphate" evidence="2">
    <location>
        <position position="62"/>
    </location>
</feature>
<evidence type="ECO:0000256" key="1">
    <source>
        <dbReference type="ARBA" id="ARBA00022553"/>
    </source>
</evidence>
<name>A0A2P7QP08_9SPHN</name>
<dbReference type="Proteomes" id="UP000241167">
    <property type="component" value="Unassembled WGS sequence"/>
</dbReference>
<gene>
    <name evidence="4" type="ORF">C7I55_14020</name>
</gene>
<dbReference type="InterPro" id="IPR050595">
    <property type="entry name" value="Bact_response_regulator"/>
</dbReference>
<dbReference type="PANTHER" id="PTHR44591:SF21">
    <property type="entry name" value="TWO-COMPONENT RESPONSE REGULATOR"/>
    <property type="match status" value="1"/>
</dbReference>
<evidence type="ECO:0000256" key="2">
    <source>
        <dbReference type="PROSITE-ProRule" id="PRU00169"/>
    </source>
</evidence>
<dbReference type="SUPFAM" id="SSF52172">
    <property type="entry name" value="CheY-like"/>
    <property type="match status" value="1"/>
</dbReference>
<organism evidence="4 5">
    <name type="scientific">Allosphingosinicella deserti</name>
    <dbReference type="NCBI Taxonomy" id="2116704"/>
    <lineage>
        <taxon>Bacteria</taxon>
        <taxon>Pseudomonadati</taxon>
        <taxon>Pseudomonadota</taxon>
        <taxon>Alphaproteobacteria</taxon>
        <taxon>Sphingomonadales</taxon>
        <taxon>Sphingomonadaceae</taxon>
        <taxon>Allosphingosinicella</taxon>
    </lineage>
</organism>
<dbReference type="Gene3D" id="3.40.50.2300">
    <property type="match status" value="1"/>
</dbReference>
<feature type="domain" description="Response regulatory" evidence="3">
    <location>
        <begin position="12"/>
        <end position="121"/>
    </location>
</feature>
<dbReference type="InterPro" id="IPR001789">
    <property type="entry name" value="Sig_transdc_resp-reg_receiver"/>
</dbReference>
<comment type="caution">
    <text evidence="4">The sequence shown here is derived from an EMBL/GenBank/DDBJ whole genome shotgun (WGS) entry which is preliminary data.</text>
</comment>
<protein>
    <submittedName>
        <fullName evidence="4">Response regulator</fullName>
    </submittedName>
</protein>